<evidence type="ECO:0008006" key="4">
    <source>
        <dbReference type="Google" id="ProtNLM"/>
    </source>
</evidence>
<evidence type="ECO:0000313" key="3">
    <source>
        <dbReference type="Proteomes" id="UP000034789"/>
    </source>
</evidence>
<name>A0A0G1YWU4_9BACT</name>
<dbReference type="GO" id="GO:0043683">
    <property type="term" value="P:type IV pilus assembly"/>
    <property type="evidence" value="ECO:0007669"/>
    <property type="project" value="InterPro"/>
</dbReference>
<dbReference type="GO" id="GO:0043107">
    <property type="term" value="P:type IV pilus-dependent motility"/>
    <property type="evidence" value="ECO:0007669"/>
    <property type="project" value="InterPro"/>
</dbReference>
<evidence type="ECO:0000313" key="2">
    <source>
        <dbReference type="EMBL" id="KKW47635.1"/>
    </source>
</evidence>
<organism evidence="2 3">
    <name type="scientific">Candidatus Kaiserbacteria bacterium GW2011_GWA2_58_9</name>
    <dbReference type="NCBI Taxonomy" id="1618672"/>
    <lineage>
        <taxon>Bacteria</taxon>
        <taxon>Candidatus Kaiseribacteriota</taxon>
    </lineage>
</organism>
<comment type="caution">
    <text evidence="2">The sequence shown here is derived from an EMBL/GenBank/DDBJ whole genome shotgun (WGS) entry which is preliminary data.</text>
</comment>
<dbReference type="AlphaFoldDB" id="A0A0G1YWU4"/>
<dbReference type="Pfam" id="PF04350">
    <property type="entry name" value="PilO"/>
    <property type="match status" value="1"/>
</dbReference>
<feature type="coiled-coil region" evidence="1">
    <location>
        <begin position="29"/>
        <end position="59"/>
    </location>
</feature>
<gene>
    <name evidence="2" type="ORF">UY98_C0008G0010</name>
</gene>
<proteinExistence type="predicted"/>
<dbReference type="EMBL" id="LCSD01000008">
    <property type="protein sequence ID" value="KKW47635.1"/>
    <property type="molecule type" value="Genomic_DNA"/>
</dbReference>
<accession>A0A0G1YWU4</accession>
<reference evidence="2 3" key="1">
    <citation type="journal article" date="2015" name="Nature">
        <title>rRNA introns, odd ribosomes, and small enigmatic genomes across a large radiation of phyla.</title>
        <authorList>
            <person name="Brown C.T."/>
            <person name="Hug L.A."/>
            <person name="Thomas B.C."/>
            <person name="Sharon I."/>
            <person name="Castelle C.J."/>
            <person name="Singh A."/>
            <person name="Wilkins M.J."/>
            <person name="Williams K.H."/>
            <person name="Banfield J.F."/>
        </authorList>
    </citation>
    <scope>NUCLEOTIDE SEQUENCE [LARGE SCALE GENOMIC DNA]</scope>
</reference>
<sequence>MMKTIFSVAGLAIAGAAFILFTQPNYDTAKALEAQIAEYNQALDKAAELQQLKQSLLSRYNAFNPADLDRLHKLLPDHVDNVRLVLDLYNLAARNGMALQNVVISNPSSEGSQPGAISAIGAARQTYDSLTLKFATAGTYQNFSAFLQELEMSLRIVDLVSLSLERDSGSPAQGISEGEPVYRYDITIRTYWLK</sequence>
<dbReference type="Gene3D" id="3.30.70.60">
    <property type="match status" value="1"/>
</dbReference>
<protein>
    <recommendedName>
        <fullName evidence="4">Pilus assembly protein, PilO</fullName>
    </recommendedName>
</protein>
<dbReference type="Proteomes" id="UP000034789">
    <property type="component" value="Unassembled WGS sequence"/>
</dbReference>
<dbReference type="InterPro" id="IPR007445">
    <property type="entry name" value="PilO"/>
</dbReference>
<keyword evidence="1" id="KW-0175">Coiled coil</keyword>
<evidence type="ECO:0000256" key="1">
    <source>
        <dbReference type="SAM" id="Coils"/>
    </source>
</evidence>
<dbReference type="InterPro" id="IPR014717">
    <property type="entry name" value="Transl_elong_EF1B/ribsomal_bS6"/>
</dbReference>